<dbReference type="GO" id="GO:0006310">
    <property type="term" value="P:DNA recombination"/>
    <property type="evidence" value="ECO:0007669"/>
    <property type="project" value="UniProtKB-KW"/>
</dbReference>
<keyword evidence="1" id="KW-0233">DNA recombination</keyword>
<dbReference type="GO" id="GO:0000723">
    <property type="term" value="P:telomere maintenance"/>
    <property type="evidence" value="ECO:0007669"/>
    <property type="project" value="InterPro"/>
</dbReference>
<dbReference type="PANTHER" id="PTHR10492:SF57">
    <property type="entry name" value="ATP-DEPENDENT DNA HELICASE"/>
    <property type="match status" value="1"/>
</dbReference>
<dbReference type="EC" id="5.6.2.3" evidence="1"/>
<protein>
    <recommendedName>
        <fullName evidence="1">ATP-dependent DNA helicase</fullName>
        <ecNumber evidence="1">5.6.2.3</ecNumber>
    </recommendedName>
</protein>
<dbReference type="Pfam" id="PF21530">
    <property type="entry name" value="Pif1_2B_dom"/>
    <property type="match status" value="1"/>
</dbReference>
<evidence type="ECO:0000256" key="1">
    <source>
        <dbReference type="RuleBase" id="RU363044"/>
    </source>
</evidence>
<comment type="cofactor">
    <cofactor evidence="1">
        <name>Mg(2+)</name>
        <dbReference type="ChEBI" id="CHEBI:18420"/>
    </cofactor>
</comment>
<dbReference type="InterPro" id="IPR010285">
    <property type="entry name" value="DNA_helicase_pif1-like_DEAD"/>
</dbReference>
<dbReference type="InterPro" id="IPR049163">
    <property type="entry name" value="Pif1-like_2B_dom"/>
</dbReference>
<gene>
    <name evidence="4" type="ORF">OCBIM_22039804mg</name>
</gene>
<sequence>MSSLLRLFGETSYDNTELSAYVQINEVLLLPDQKHTYDTIVQQVQGRKGGIFFLNAPGETGKTFVTRFILAKVRLQKCIAIAVATSGIAATLLPGGRTAHSTFKLPLNITSSPTPVCNISKTSDNRQLLAQCRLIVWDERTMAHKGALEALDRALRNIKESHKPIEGVTVWLSWDFRQTLPVIPKGTREDEAMAFLKSSRLWGHVVTLKLESNIRARLHEDPLSEDFARDILLLGNGEIPEDGNEDVDISNICTIASTIQSLQDQVFPGLEVHNVQSTTASYCVCLGTKSVDTIPNQDEVVDYPTEFLNSLEPSGVPLHILTLNVGNPVILIKNLNPLMLCNRTRLVITELLPNVIEATIITVCGKGEDVFIPQIPLLPSTADLLFTVRRVQFPIRLSYAMSINKSQGQLLSFIGLYLAESCFSHGQLYIACSKVGCKNRLYAFKPQGKTTNVVYKEVL</sequence>
<dbReference type="GO" id="GO:0043139">
    <property type="term" value="F:5'-3' DNA helicase activity"/>
    <property type="evidence" value="ECO:0007669"/>
    <property type="project" value="UniProtKB-EC"/>
</dbReference>
<keyword evidence="1" id="KW-0227">DNA damage</keyword>
<name>A0A0L8G6N3_OCTBM</name>
<keyword evidence="1" id="KW-0547">Nucleotide-binding</keyword>
<dbReference type="Pfam" id="PF05970">
    <property type="entry name" value="PIF1"/>
    <property type="match status" value="1"/>
</dbReference>
<comment type="catalytic activity">
    <reaction evidence="1">
        <text>ATP + H2O = ADP + phosphate + H(+)</text>
        <dbReference type="Rhea" id="RHEA:13065"/>
        <dbReference type="ChEBI" id="CHEBI:15377"/>
        <dbReference type="ChEBI" id="CHEBI:15378"/>
        <dbReference type="ChEBI" id="CHEBI:30616"/>
        <dbReference type="ChEBI" id="CHEBI:43474"/>
        <dbReference type="ChEBI" id="CHEBI:456216"/>
        <dbReference type="EC" id="5.6.2.3"/>
    </reaction>
</comment>
<dbReference type="GO" id="GO:0005524">
    <property type="term" value="F:ATP binding"/>
    <property type="evidence" value="ECO:0007669"/>
    <property type="project" value="UniProtKB-KW"/>
</dbReference>
<keyword evidence="1" id="KW-0378">Hydrolase</keyword>
<dbReference type="AlphaFoldDB" id="A0A0L8G6N3"/>
<feature type="domain" description="DNA helicase Pif1-like 2B" evidence="3">
    <location>
        <begin position="306"/>
        <end position="351"/>
    </location>
</feature>
<organism evidence="4">
    <name type="scientific">Octopus bimaculoides</name>
    <name type="common">California two-spotted octopus</name>
    <dbReference type="NCBI Taxonomy" id="37653"/>
    <lineage>
        <taxon>Eukaryota</taxon>
        <taxon>Metazoa</taxon>
        <taxon>Spiralia</taxon>
        <taxon>Lophotrochozoa</taxon>
        <taxon>Mollusca</taxon>
        <taxon>Cephalopoda</taxon>
        <taxon>Coleoidea</taxon>
        <taxon>Octopodiformes</taxon>
        <taxon>Octopoda</taxon>
        <taxon>Incirrata</taxon>
        <taxon>Octopodidae</taxon>
        <taxon>Octopus</taxon>
    </lineage>
</organism>
<evidence type="ECO:0000259" key="3">
    <source>
        <dbReference type="Pfam" id="PF21530"/>
    </source>
</evidence>
<keyword evidence="1" id="KW-0067">ATP-binding</keyword>
<evidence type="ECO:0000259" key="2">
    <source>
        <dbReference type="Pfam" id="PF05970"/>
    </source>
</evidence>
<dbReference type="EMBL" id="KQ423759">
    <property type="protein sequence ID" value="KOF72235.1"/>
    <property type="molecule type" value="Genomic_DNA"/>
</dbReference>
<keyword evidence="1" id="KW-0234">DNA repair</keyword>
<evidence type="ECO:0000313" key="4">
    <source>
        <dbReference type="EMBL" id="KOF72235.1"/>
    </source>
</evidence>
<keyword evidence="1" id="KW-0347">Helicase</keyword>
<feature type="domain" description="DNA helicase Pif1-like DEAD-box helicase" evidence="2">
    <location>
        <begin position="31"/>
        <end position="242"/>
    </location>
</feature>
<comment type="similarity">
    <text evidence="1">Belongs to the helicase family.</text>
</comment>
<proteinExistence type="inferred from homology"/>
<dbReference type="GO" id="GO:0006281">
    <property type="term" value="P:DNA repair"/>
    <property type="evidence" value="ECO:0007669"/>
    <property type="project" value="UniProtKB-KW"/>
</dbReference>
<dbReference type="STRING" id="37653.A0A0L8G6N3"/>
<reference evidence="4" key="1">
    <citation type="submission" date="2015-07" db="EMBL/GenBank/DDBJ databases">
        <title>MeaNS - Measles Nucleotide Surveillance Program.</title>
        <authorList>
            <person name="Tran T."/>
            <person name="Druce J."/>
        </authorList>
    </citation>
    <scope>NUCLEOTIDE SEQUENCE</scope>
    <source>
        <strain evidence="4">UCB-OBI-ISO-001</strain>
        <tissue evidence="4">Gonad</tissue>
    </source>
</reference>
<dbReference type="InterPro" id="IPR027417">
    <property type="entry name" value="P-loop_NTPase"/>
</dbReference>
<dbReference type="SUPFAM" id="SSF52540">
    <property type="entry name" value="P-loop containing nucleoside triphosphate hydrolases"/>
    <property type="match status" value="2"/>
</dbReference>
<dbReference type="PANTHER" id="PTHR10492">
    <property type="match status" value="1"/>
</dbReference>
<dbReference type="OrthoDB" id="6155655at2759"/>
<accession>A0A0L8G6N3</accession>
<dbReference type="Gene3D" id="3.40.50.300">
    <property type="entry name" value="P-loop containing nucleotide triphosphate hydrolases"/>
    <property type="match status" value="1"/>
</dbReference>
<dbReference type="GO" id="GO:0016887">
    <property type="term" value="F:ATP hydrolysis activity"/>
    <property type="evidence" value="ECO:0007669"/>
    <property type="project" value="RHEA"/>
</dbReference>